<dbReference type="GO" id="GO:0047631">
    <property type="term" value="F:ADP-ribose diphosphatase activity"/>
    <property type="evidence" value="ECO:0007669"/>
    <property type="project" value="InterPro"/>
</dbReference>
<keyword evidence="2" id="KW-1185">Reference proteome</keyword>
<dbReference type="Gene3D" id="3.90.79.10">
    <property type="entry name" value="Nucleoside Triphosphate Pyrophosphohydrolase"/>
    <property type="match status" value="2"/>
</dbReference>
<evidence type="ECO:0000256" key="1">
    <source>
        <dbReference type="SAM" id="SignalP"/>
    </source>
</evidence>
<feature type="signal peptide" evidence="1">
    <location>
        <begin position="1"/>
        <end position="22"/>
    </location>
</feature>
<dbReference type="InterPro" id="IPR039989">
    <property type="entry name" value="NUDT9"/>
</dbReference>
<evidence type="ECO:0000313" key="2">
    <source>
        <dbReference type="Proteomes" id="UP000887574"/>
    </source>
</evidence>
<dbReference type="PANTHER" id="PTHR13030">
    <property type="entry name" value="NUDIX HYDROLASE"/>
    <property type="match status" value="1"/>
</dbReference>
<dbReference type="AlphaFoldDB" id="A0A915CSG1"/>
<organism evidence="2 3">
    <name type="scientific">Ditylenchus dipsaci</name>
    <dbReference type="NCBI Taxonomy" id="166011"/>
    <lineage>
        <taxon>Eukaryota</taxon>
        <taxon>Metazoa</taxon>
        <taxon>Ecdysozoa</taxon>
        <taxon>Nematoda</taxon>
        <taxon>Chromadorea</taxon>
        <taxon>Rhabditida</taxon>
        <taxon>Tylenchina</taxon>
        <taxon>Tylenchomorpha</taxon>
        <taxon>Sphaerularioidea</taxon>
        <taxon>Anguinidae</taxon>
        <taxon>Anguininae</taxon>
        <taxon>Ditylenchus</taxon>
    </lineage>
</organism>
<keyword evidence="1" id="KW-0732">Signal</keyword>
<evidence type="ECO:0000313" key="3">
    <source>
        <dbReference type="WBParaSite" id="jg12131"/>
    </source>
</evidence>
<dbReference type="PANTHER" id="PTHR13030:SF8">
    <property type="entry name" value="ADP-RIBOSE PYROPHOSPHATASE, MITOCHONDRIAL"/>
    <property type="match status" value="1"/>
</dbReference>
<protein>
    <submittedName>
        <fullName evidence="3">Nudix hydrolase domain-containing protein</fullName>
    </submittedName>
</protein>
<name>A0A915CSG1_9BILA</name>
<feature type="chain" id="PRO_5036907334" evidence="1">
    <location>
        <begin position="23"/>
        <end position="284"/>
    </location>
</feature>
<accession>A0A915CSG1</accession>
<dbReference type="InterPro" id="IPR015797">
    <property type="entry name" value="NUDIX_hydrolase-like_dom_sf"/>
</dbReference>
<proteinExistence type="predicted"/>
<dbReference type="WBParaSite" id="jg12131">
    <property type="protein sequence ID" value="jg12131"/>
    <property type="gene ID" value="jg12131"/>
</dbReference>
<dbReference type="SUPFAM" id="SSF55811">
    <property type="entry name" value="Nudix"/>
    <property type="match status" value="1"/>
</dbReference>
<dbReference type="Proteomes" id="UP000887574">
    <property type="component" value="Unplaced"/>
</dbReference>
<sequence>MSLSLQKLVCFVCLHGFWGVISEQSIEFLQRKANQYETRFASVGDRQKILNRLIEESYIRNCLFDTQAGKQKERKERKDNPVQQLFNKTHSACRNTEEAYRDTSGENEIKRIKVTDEQVNWLSRYDDYNPVDYTAKSVLLEEGKKSPQHGLIHKMQTPKSLGRTGLRGRGILGKWGPNHAADTIVSRRTKDGRLEMVMIRKRKGGDWAMPGGMVDNGETPEDADGSGITDNAWMETTVYNYHDEHNIMKDIRLEGGDDAGDAQWVTVDEEMFKNRKIMTAHHNF</sequence>
<reference evidence="3" key="1">
    <citation type="submission" date="2022-11" db="UniProtKB">
        <authorList>
            <consortium name="WormBaseParasite"/>
        </authorList>
    </citation>
    <scope>IDENTIFICATION</scope>
</reference>